<evidence type="ECO:0000313" key="4">
    <source>
        <dbReference type="Proteomes" id="UP001251528"/>
    </source>
</evidence>
<organism evidence="3 4">
    <name type="scientific">Conoideocrella luteorostrata</name>
    <dbReference type="NCBI Taxonomy" id="1105319"/>
    <lineage>
        <taxon>Eukaryota</taxon>
        <taxon>Fungi</taxon>
        <taxon>Dikarya</taxon>
        <taxon>Ascomycota</taxon>
        <taxon>Pezizomycotina</taxon>
        <taxon>Sordariomycetes</taxon>
        <taxon>Hypocreomycetidae</taxon>
        <taxon>Hypocreales</taxon>
        <taxon>Clavicipitaceae</taxon>
        <taxon>Conoideocrella</taxon>
    </lineage>
</organism>
<dbReference type="Gene3D" id="3.40.50.200">
    <property type="entry name" value="Peptidase S8/S53 domain"/>
    <property type="match status" value="1"/>
</dbReference>
<comment type="caution">
    <text evidence="1">Lacks conserved residue(s) required for the propagation of feature annotation.</text>
</comment>
<feature type="domain" description="Peptidase S53" evidence="2">
    <location>
        <begin position="1"/>
        <end position="234"/>
    </location>
</feature>
<name>A0AAJ0FYQ5_9HYPO</name>
<dbReference type="GO" id="GO:0008240">
    <property type="term" value="F:tripeptidyl-peptidase activity"/>
    <property type="evidence" value="ECO:0007669"/>
    <property type="project" value="TreeGrafter"/>
</dbReference>
<reference evidence="3" key="1">
    <citation type="submission" date="2023-06" db="EMBL/GenBank/DDBJ databases">
        <title>Conoideocrella luteorostrata (Hypocreales: Clavicipitaceae), a potential biocontrol fungus for elongate hemlock scale in United States Christmas tree production areas.</title>
        <authorList>
            <person name="Barrett H."/>
            <person name="Lovett B."/>
            <person name="Macias A.M."/>
            <person name="Stajich J.E."/>
            <person name="Kasson M.T."/>
        </authorList>
    </citation>
    <scope>NUCLEOTIDE SEQUENCE</scope>
    <source>
        <strain evidence="3">ARSEF 14590</strain>
    </source>
</reference>
<accession>A0AAJ0FYQ5</accession>
<dbReference type="SUPFAM" id="SSF52743">
    <property type="entry name" value="Subtilisin-like"/>
    <property type="match status" value="1"/>
</dbReference>
<evidence type="ECO:0000313" key="3">
    <source>
        <dbReference type="EMBL" id="KAK2598148.1"/>
    </source>
</evidence>
<comment type="caution">
    <text evidence="3">The sequence shown here is derived from an EMBL/GenBank/DDBJ whole genome shotgun (WGS) entry which is preliminary data.</text>
</comment>
<dbReference type="AlphaFoldDB" id="A0AAJ0FYQ5"/>
<dbReference type="GO" id="GO:0006508">
    <property type="term" value="P:proteolysis"/>
    <property type="evidence" value="ECO:0007669"/>
    <property type="project" value="InterPro"/>
</dbReference>
<dbReference type="PANTHER" id="PTHR14218">
    <property type="entry name" value="PROTEASE S8 TRIPEPTIDYL PEPTIDASE I CLN2"/>
    <property type="match status" value="1"/>
</dbReference>
<dbReference type="PROSITE" id="PS51695">
    <property type="entry name" value="SEDOLISIN"/>
    <property type="match status" value="1"/>
</dbReference>
<dbReference type="PANTHER" id="PTHR14218:SF19">
    <property type="entry name" value="SERINE PROTEASE AORO, PUTATIVE (AFU_ORTHOLOGUE AFUA_6G10250)-RELATED"/>
    <property type="match status" value="1"/>
</dbReference>
<proteinExistence type="predicted"/>
<keyword evidence="4" id="KW-1185">Reference proteome</keyword>
<dbReference type="EMBL" id="JASWJB010000098">
    <property type="protein sequence ID" value="KAK2598148.1"/>
    <property type="molecule type" value="Genomic_DNA"/>
</dbReference>
<evidence type="ECO:0000259" key="2">
    <source>
        <dbReference type="PROSITE" id="PS51695"/>
    </source>
</evidence>
<gene>
    <name evidence="3" type="ORF">QQS21_005699</name>
</gene>
<dbReference type="Proteomes" id="UP001251528">
    <property type="component" value="Unassembled WGS sequence"/>
</dbReference>
<dbReference type="InterPro" id="IPR050819">
    <property type="entry name" value="Tripeptidyl-peptidase_I"/>
</dbReference>
<sequence length="234" mass="25173">MYSQSDLDKFYDLFATEIPSTWGPHLNLINWGTTKPNEPYGEATLDVCMSVPIFLDAIDGSYCTYSSHGYNSDDTKVDGVTQNEMRGTFKPTNRQCEEFMKLGLQGTTLVFASGDAGIDGNHGEACIGNNFSIFGAIAPASCPSVTTVGATVLPEGNLPGAPETAITSFSPGGDFSNIWTAPSYRHGAVSSYFINHDPGFPYHTTPDGNVPKTGGTYKRGGRGYPDMLKYFLSL</sequence>
<dbReference type="GO" id="GO:0004252">
    <property type="term" value="F:serine-type endopeptidase activity"/>
    <property type="evidence" value="ECO:0007669"/>
    <property type="project" value="InterPro"/>
</dbReference>
<dbReference type="InterPro" id="IPR036852">
    <property type="entry name" value="Peptidase_S8/S53_dom_sf"/>
</dbReference>
<dbReference type="InterPro" id="IPR030400">
    <property type="entry name" value="Sedolisin_dom"/>
</dbReference>
<evidence type="ECO:0000256" key="1">
    <source>
        <dbReference type="PROSITE-ProRule" id="PRU01032"/>
    </source>
</evidence>
<protein>
    <recommendedName>
        <fullName evidence="2">Peptidase S53 domain-containing protein</fullName>
    </recommendedName>
</protein>